<dbReference type="EMBL" id="PKMF04000174">
    <property type="protein sequence ID" value="KAK7845123.1"/>
    <property type="molecule type" value="Genomic_DNA"/>
</dbReference>
<organism evidence="2 3">
    <name type="scientific">Quercus suber</name>
    <name type="common">Cork oak</name>
    <dbReference type="NCBI Taxonomy" id="58331"/>
    <lineage>
        <taxon>Eukaryota</taxon>
        <taxon>Viridiplantae</taxon>
        <taxon>Streptophyta</taxon>
        <taxon>Embryophyta</taxon>
        <taxon>Tracheophyta</taxon>
        <taxon>Spermatophyta</taxon>
        <taxon>Magnoliopsida</taxon>
        <taxon>eudicotyledons</taxon>
        <taxon>Gunneridae</taxon>
        <taxon>Pentapetalae</taxon>
        <taxon>rosids</taxon>
        <taxon>fabids</taxon>
        <taxon>Fagales</taxon>
        <taxon>Fagaceae</taxon>
        <taxon>Quercus</taxon>
    </lineage>
</organism>
<sequence>MAASIGSGSSAFFQPKLGVSAPSFESISPGAARECLLAAAEGVEARRPRRDSGGRGNRKERRNGSGLVRHRKFRY</sequence>
<keyword evidence="3" id="KW-1185">Reference proteome</keyword>
<comment type="caution">
    <text evidence="2">The sequence shown here is derived from an EMBL/GenBank/DDBJ whole genome shotgun (WGS) entry which is preliminary data.</text>
</comment>
<protein>
    <submittedName>
        <fullName evidence="2">Uncharacterized protein</fullName>
    </submittedName>
</protein>
<feature type="compositionally biased region" description="Basic and acidic residues" evidence="1">
    <location>
        <begin position="43"/>
        <end position="53"/>
    </location>
</feature>
<name>A0AAW0L2G2_QUESU</name>
<evidence type="ECO:0000313" key="3">
    <source>
        <dbReference type="Proteomes" id="UP000237347"/>
    </source>
</evidence>
<evidence type="ECO:0000256" key="1">
    <source>
        <dbReference type="SAM" id="MobiDB-lite"/>
    </source>
</evidence>
<gene>
    <name evidence="2" type="ORF">CFP56_009991</name>
</gene>
<reference evidence="2 3" key="1">
    <citation type="journal article" date="2018" name="Sci. Data">
        <title>The draft genome sequence of cork oak.</title>
        <authorList>
            <person name="Ramos A.M."/>
            <person name="Usie A."/>
            <person name="Barbosa P."/>
            <person name="Barros P.M."/>
            <person name="Capote T."/>
            <person name="Chaves I."/>
            <person name="Simoes F."/>
            <person name="Abreu I."/>
            <person name="Carrasquinho I."/>
            <person name="Faro C."/>
            <person name="Guimaraes J.B."/>
            <person name="Mendonca D."/>
            <person name="Nobrega F."/>
            <person name="Rodrigues L."/>
            <person name="Saibo N.J.M."/>
            <person name="Varela M.C."/>
            <person name="Egas C."/>
            <person name="Matos J."/>
            <person name="Miguel C.M."/>
            <person name="Oliveira M.M."/>
            <person name="Ricardo C.P."/>
            <person name="Goncalves S."/>
        </authorList>
    </citation>
    <scope>NUCLEOTIDE SEQUENCE [LARGE SCALE GENOMIC DNA]</scope>
    <source>
        <strain evidence="3">cv. HL8</strain>
        <tissue evidence="2">Leaves</tissue>
    </source>
</reference>
<accession>A0AAW0L2G2</accession>
<dbReference type="Proteomes" id="UP000237347">
    <property type="component" value="Unassembled WGS sequence"/>
</dbReference>
<feature type="region of interest" description="Disordered" evidence="1">
    <location>
        <begin position="42"/>
        <end position="75"/>
    </location>
</feature>
<dbReference type="AlphaFoldDB" id="A0AAW0L2G2"/>
<evidence type="ECO:0000313" key="2">
    <source>
        <dbReference type="EMBL" id="KAK7845123.1"/>
    </source>
</evidence>
<proteinExistence type="predicted"/>